<dbReference type="InterPro" id="IPR000700">
    <property type="entry name" value="PAS-assoc_C"/>
</dbReference>
<dbReference type="PROSITE" id="PS50113">
    <property type="entry name" value="PAC"/>
    <property type="match status" value="1"/>
</dbReference>
<evidence type="ECO:0000256" key="12">
    <source>
        <dbReference type="ARBA" id="ARBA00023012"/>
    </source>
</evidence>
<evidence type="ECO:0000256" key="3">
    <source>
        <dbReference type="ARBA" id="ARBA00012438"/>
    </source>
</evidence>
<dbReference type="InterPro" id="IPR005467">
    <property type="entry name" value="His_kinase_dom"/>
</dbReference>
<evidence type="ECO:0000256" key="6">
    <source>
        <dbReference type="ARBA" id="ARBA00022679"/>
    </source>
</evidence>
<dbReference type="InterPro" id="IPR029151">
    <property type="entry name" value="Sensor-like_sf"/>
</dbReference>
<dbReference type="SUPFAM" id="SSF55785">
    <property type="entry name" value="PYP-like sensor domain (PAS domain)"/>
    <property type="match status" value="1"/>
</dbReference>
<keyword evidence="10" id="KW-0067">ATP-binding</keyword>
<evidence type="ECO:0000256" key="4">
    <source>
        <dbReference type="ARBA" id="ARBA00022475"/>
    </source>
</evidence>
<dbReference type="PRINTS" id="PR00344">
    <property type="entry name" value="BCTRLSENSOR"/>
</dbReference>
<dbReference type="InterPro" id="IPR003661">
    <property type="entry name" value="HisK_dim/P_dom"/>
</dbReference>
<dbReference type="GO" id="GO:0005524">
    <property type="term" value="F:ATP binding"/>
    <property type="evidence" value="ECO:0007669"/>
    <property type="project" value="UniProtKB-KW"/>
</dbReference>
<dbReference type="Gene3D" id="1.10.287.130">
    <property type="match status" value="1"/>
</dbReference>
<keyword evidence="6 18" id="KW-0808">Transferase</keyword>
<dbReference type="PANTHER" id="PTHR43065:SF49">
    <property type="entry name" value="HISTIDINE KINASE"/>
    <property type="match status" value="1"/>
</dbReference>
<evidence type="ECO:0000256" key="8">
    <source>
        <dbReference type="ARBA" id="ARBA00022741"/>
    </source>
</evidence>
<dbReference type="GO" id="GO:0000155">
    <property type="term" value="F:phosphorelay sensor kinase activity"/>
    <property type="evidence" value="ECO:0007669"/>
    <property type="project" value="InterPro"/>
</dbReference>
<name>Q2J463_RHOP2</name>
<dbReference type="PANTHER" id="PTHR43065">
    <property type="entry name" value="SENSOR HISTIDINE KINASE"/>
    <property type="match status" value="1"/>
</dbReference>
<dbReference type="KEGG" id="rpb:RPB_0035"/>
<proteinExistence type="predicted"/>
<dbReference type="CDD" id="cd00082">
    <property type="entry name" value="HisKA"/>
    <property type="match status" value="1"/>
</dbReference>
<dbReference type="SUPFAM" id="SSF47384">
    <property type="entry name" value="Homodimeric domain of signal transducing histidine kinase"/>
    <property type="match status" value="1"/>
</dbReference>
<keyword evidence="11" id="KW-1133">Transmembrane helix</keyword>
<dbReference type="SUPFAM" id="SSF55874">
    <property type="entry name" value="ATPase domain of HSP90 chaperone/DNA topoisomerase II/histidine kinase"/>
    <property type="match status" value="1"/>
</dbReference>
<dbReference type="Pfam" id="PF00512">
    <property type="entry name" value="HisKA"/>
    <property type="match status" value="1"/>
</dbReference>
<gene>
    <name evidence="18" type="ordered locus">RPB_0035</name>
</gene>
<dbReference type="Pfam" id="PF00072">
    <property type="entry name" value="Response_reg"/>
    <property type="match status" value="1"/>
</dbReference>
<feature type="domain" description="PAC" evidence="17">
    <location>
        <begin position="478"/>
        <end position="530"/>
    </location>
</feature>
<dbReference type="InterPro" id="IPR011006">
    <property type="entry name" value="CheY-like_superfamily"/>
</dbReference>
<dbReference type="eggNOG" id="COG3852">
    <property type="taxonomic scope" value="Bacteria"/>
</dbReference>
<dbReference type="SUPFAM" id="SSF52172">
    <property type="entry name" value="CheY-like"/>
    <property type="match status" value="1"/>
</dbReference>
<dbReference type="STRING" id="316058.RPB_0035"/>
<feature type="modified residue" description="4-aspartylphosphate" evidence="13">
    <location>
        <position position="836"/>
    </location>
</feature>
<evidence type="ECO:0000256" key="2">
    <source>
        <dbReference type="ARBA" id="ARBA00004651"/>
    </source>
</evidence>
<comment type="subcellular location">
    <subcellularLocation>
        <location evidence="2">Cell membrane</location>
        <topology evidence="2">Multi-pass membrane protein</topology>
    </subcellularLocation>
</comment>
<feature type="domain" description="Response regulatory" evidence="15">
    <location>
        <begin position="786"/>
        <end position="902"/>
    </location>
</feature>
<dbReference type="Pfam" id="PF02518">
    <property type="entry name" value="HATPase_c"/>
    <property type="match status" value="1"/>
</dbReference>
<dbReference type="Proteomes" id="UP000008809">
    <property type="component" value="Chromosome"/>
</dbReference>
<keyword evidence="5 13" id="KW-0597">Phosphoprotein</keyword>
<evidence type="ECO:0000256" key="9">
    <source>
        <dbReference type="ARBA" id="ARBA00022777"/>
    </source>
</evidence>
<evidence type="ECO:0000256" key="5">
    <source>
        <dbReference type="ARBA" id="ARBA00022553"/>
    </source>
</evidence>
<keyword evidence="7" id="KW-0812">Transmembrane</keyword>
<evidence type="ECO:0000256" key="10">
    <source>
        <dbReference type="ARBA" id="ARBA00022840"/>
    </source>
</evidence>
<dbReference type="Gene3D" id="3.40.50.2300">
    <property type="match status" value="1"/>
</dbReference>
<dbReference type="PROSITE" id="PS50110">
    <property type="entry name" value="RESPONSE_REGULATORY"/>
    <property type="match status" value="1"/>
</dbReference>
<dbReference type="InterPro" id="IPR001789">
    <property type="entry name" value="Sig_transdc_resp-reg_receiver"/>
</dbReference>
<keyword evidence="11" id="KW-0472">Membrane</keyword>
<feature type="domain" description="PAS" evidence="16">
    <location>
        <begin position="400"/>
        <end position="436"/>
    </location>
</feature>
<dbReference type="InterPro" id="IPR036097">
    <property type="entry name" value="HisK_dim/P_sf"/>
</dbReference>
<dbReference type="OrthoDB" id="9796100at2"/>
<evidence type="ECO:0000256" key="11">
    <source>
        <dbReference type="ARBA" id="ARBA00022989"/>
    </source>
</evidence>
<dbReference type="InterPro" id="IPR003594">
    <property type="entry name" value="HATPase_dom"/>
</dbReference>
<dbReference type="AlphaFoldDB" id="Q2J463"/>
<accession>Q2J463</accession>
<dbReference type="Gene3D" id="3.30.565.10">
    <property type="entry name" value="Histidine kinase-like ATPase, C-terminal domain"/>
    <property type="match status" value="1"/>
</dbReference>
<dbReference type="SUPFAM" id="SSF103190">
    <property type="entry name" value="Sensory domain-like"/>
    <property type="match status" value="1"/>
</dbReference>
<comment type="catalytic activity">
    <reaction evidence="1">
        <text>ATP + protein L-histidine = ADP + protein N-phospho-L-histidine.</text>
        <dbReference type="EC" id="2.7.13.3"/>
    </reaction>
</comment>
<dbReference type="InterPro" id="IPR004358">
    <property type="entry name" value="Sig_transdc_His_kin-like_C"/>
</dbReference>
<evidence type="ECO:0000313" key="19">
    <source>
        <dbReference type="Proteomes" id="UP000008809"/>
    </source>
</evidence>
<dbReference type="InterPro" id="IPR036890">
    <property type="entry name" value="HATPase_C_sf"/>
</dbReference>
<feature type="domain" description="Histidine kinase" evidence="14">
    <location>
        <begin position="543"/>
        <end position="766"/>
    </location>
</feature>
<evidence type="ECO:0000313" key="18">
    <source>
        <dbReference type="EMBL" id="ABD04747.1"/>
    </source>
</evidence>
<dbReference type="Gene3D" id="6.10.340.10">
    <property type="match status" value="1"/>
</dbReference>
<dbReference type="HOGENOM" id="CLU_000445_114_12_5"/>
<evidence type="ECO:0000256" key="13">
    <source>
        <dbReference type="PROSITE-ProRule" id="PRU00169"/>
    </source>
</evidence>
<dbReference type="SMART" id="SM00388">
    <property type="entry name" value="HisKA"/>
    <property type="match status" value="1"/>
</dbReference>
<evidence type="ECO:0000259" key="16">
    <source>
        <dbReference type="PROSITE" id="PS50112"/>
    </source>
</evidence>
<evidence type="ECO:0000256" key="1">
    <source>
        <dbReference type="ARBA" id="ARBA00000085"/>
    </source>
</evidence>
<evidence type="ECO:0000259" key="14">
    <source>
        <dbReference type="PROSITE" id="PS50109"/>
    </source>
</evidence>
<dbReference type="PROSITE" id="PS50112">
    <property type="entry name" value="PAS"/>
    <property type="match status" value="1"/>
</dbReference>
<sequence>MRLSVRLTLAMTALVLCAVAAVGVLAYYNIGRAVVPAELTRLAGQAKARLGAFDSILRVLHNEILAARTLPGHQGIVRAVLNGGVDPQDHFTSAKWLSHLGDVYAGQMSVKPSIVRFSLIGVADGGRELLSVDRAGPDGDIRVVPADELERVGDDELFERTLALPPEQDVYASPIRAGPGRHGDTAPVPMISISALLRAPSGAPFGVLVLDFDLRPTFERIRAALDDTTKVYFVGADGRYLLDLLDGRVTPSGQTGRWQDDYPDLAKALADKQGTATVLTAPDGKRVGAAIVTAPLVGGLRVGVIETQDFRKIIAPATALENTSITVALVAALVAVLLSALLSRSLARPVAQITAAVAGFTRSGRLALPTGLSGEPKILAAAFAQMVEEIDKATAALRAKSEVLDKTIASMADAVLVIDAEGRRVFANPPANAIFGDFRDIGSETWRREYQRFRADGVTPMAETECPARRASQGEGFDNVEIGIRRDGGPLLQLAASARTMQKADGSFDGAVIVYRNVTALKETERQLRQAQKMQAIGQLTGGVAHDLNNILTVLTGGIEILAEGVSDRPALRDVALMVDQAVTRASDLTNGLLSFARKQPLQPRSIDVNALMQETARLLRSTLGGDIEVEFEPAPGLRPALADSSQLSSALINLAINARDAMPRGGTLRLAAGNADLDQRYADQHDEVVAGRYVVLAVTDTGIGIPAAIRDRVFEPFFTTKAVGEGTGLGLSMVYGFVKQSNGHIEISSNEGAGTTVRLYLPCAAAQDDAADADAPRQAQGGRETILVVEDDVLVRSYVMTDLAGLGYTAHGAATAAEAMVLVYDELEFDLLFTDVMLSGGIDGRQLADALRKHRPGLKVLFTSGYSGGASRPQADRTDGSLMLAKPYRRAELARMLRLALDGEAASAPANDGDVRLRGT</sequence>
<reference evidence="18 19" key="1">
    <citation type="submission" date="2006-01" db="EMBL/GenBank/DDBJ databases">
        <title>Complete sequence of Rhodopseudomonas palustris HaA2.</title>
        <authorList>
            <consortium name="US DOE Joint Genome Institute"/>
            <person name="Copeland A."/>
            <person name="Lucas S."/>
            <person name="Lapidus A."/>
            <person name="Barry K."/>
            <person name="Detter J.C."/>
            <person name="Glavina T."/>
            <person name="Hammon N."/>
            <person name="Israni S."/>
            <person name="Pitluck S."/>
            <person name="Chain P."/>
            <person name="Malfatti S."/>
            <person name="Shin M."/>
            <person name="Vergez L."/>
            <person name="Schmutz J."/>
            <person name="Larimer F."/>
            <person name="Land M."/>
            <person name="Hauser L."/>
            <person name="Pelletier D.A."/>
            <person name="Kyrpides N."/>
            <person name="Anderson I."/>
            <person name="Oda Y."/>
            <person name="Harwood C.S."/>
            <person name="Richardson P."/>
        </authorList>
    </citation>
    <scope>NUCLEOTIDE SEQUENCE [LARGE SCALE GENOMIC DNA]</scope>
    <source>
        <strain evidence="18 19">HaA2</strain>
    </source>
</reference>
<dbReference type="InterPro" id="IPR000014">
    <property type="entry name" value="PAS"/>
</dbReference>
<keyword evidence="12" id="KW-0902">Two-component regulatory system</keyword>
<dbReference type="EMBL" id="CP000250">
    <property type="protein sequence ID" value="ABD04747.1"/>
    <property type="molecule type" value="Genomic_DNA"/>
</dbReference>
<organism evidence="18 19">
    <name type="scientific">Rhodopseudomonas palustris (strain HaA2)</name>
    <dbReference type="NCBI Taxonomy" id="316058"/>
    <lineage>
        <taxon>Bacteria</taxon>
        <taxon>Pseudomonadati</taxon>
        <taxon>Pseudomonadota</taxon>
        <taxon>Alphaproteobacteria</taxon>
        <taxon>Hyphomicrobiales</taxon>
        <taxon>Nitrobacteraceae</taxon>
        <taxon>Rhodopseudomonas</taxon>
    </lineage>
</organism>
<keyword evidence="19" id="KW-1185">Reference proteome</keyword>
<evidence type="ECO:0000259" key="17">
    <source>
        <dbReference type="PROSITE" id="PS50113"/>
    </source>
</evidence>
<dbReference type="SMART" id="SM00387">
    <property type="entry name" value="HATPase_c"/>
    <property type="match status" value="1"/>
</dbReference>
<dbReference type="Gene3D" id="3.30.450.20">
    <property type="entry name" value="PAS domain"/>
    <property type="match status" value="2"/>
</dbReference>
<dbReference type="PROSITE" id="PS50109">
    <property type="entry name" value="HIS_KIN"/>
    <property type="match status" value="1"/>
</dbReference>
<dbReference type="SMART" id="SM00448">
    <property type="entry name" value="REC"/>
    <property type="match status" value="1"/>
</dbReference>
<evidence type="ECO:0000259" key="15">
    <source>
        <dbReference type="PROSITE" id="PS50110"/>
    </source>
</evidence>
<keyword evidence="4" id="KW-1003">Cell membrane</keyword>
<evidence type="ECO:0000256" key="7">
    <source>
        <dbReference type="ARBA" id="ARBA00022692"/>
    </source>
</evidence>
<dbReference type="GO" id="GO:0005886">
    <property type="term" value="C:plasma membrane"/>
    <property type="evidence" value="ECO:0007669"/>
    <property type="project" value="UniProtKB-SubCell"/>
</dbReference>
<keyword evidence="8" id="KW-0547">Nucleotide-binding</keyword>
<keyword evidence="9 18" id="KW-0418">Kinase</keyword>
<dbReference type="InterPro" id="IPR035965">
    <property type="entry name" value="PAS-like_dom_sf"/>
</dbReference>
<protein>
    <recommendedName>
        <fullName evidence="3">histidine kinase</fullName>
        <ecNumber evidence="3">2.7.13.3</ecNumber>
    </recommendedName>
</protein>
<dbReference type="EC" id="2.7.13.3" evidence="3"/>